<dbReference type="KEGG" id="led:BBK82_10170"/>
<gene>
    <name evidence="1" type="ORF">BBK82_10170</name>
</gene>
<keyword evidence="2" id="KW-1185">Reference proteome</keyword>
<dbReference type="RefSeq" id="WP_065914776.1">
    <property type="nucleotide sequence ID" value="NZ_CP016793.1"/>
</dbReference>
<evidence type="ECO:0000313" key="1">
    <source>
        <dbReference type="EMBL" id="ANZ36373.1"/>
    </source>
</evidence>
<organism evidence="1 2">
    <name type="scientific">Lentzea guizhouensis</name>
    <dbReference type="NCBI Taxonomy" id="1586287"/>
    <lineage>
        <taxon>Bacteria</taxon>
        <taxon>Bacillati</taxon>
        <taxon>Actinomycetota</taxon>
        <taxon>Actinomycetes</taxon>
        <taxon>Pseudonocardiales</taxon>
        <taxon>Pseudonocardiaceae</taxon>
        <taxon>Lentzea</taxon>
    </lineage>
</organism>
<dbReference type="Proteomes" id="UP000093053">
    <property type="component" value="Chromosome"/>
</dbReference>
<dbReference type="AlphaFoldDB" id="A0A1B2HF67"/>
<accession>A0A1B2HF67</accession>
<dbReference type="EMBL" id="CP016793">
    <property type="protein sequence ID" value="ANZ36373.1"/>
    <property type="molecule type" value="Genomic_DNA"/>
</dbReference>
<name>A0A1B2HF67_9PSEU</name>
<reference evidence="1 2" key="1">
    <citation type="submission" date="2016-07" db="EMBL/GenBank/DDBJ databases">
        <title>Complete genome sequence of the Lentzea guizhouensis DHS C013.</title>
        <authorList>
            <person name="Cao C."/>
        </authorList>
    </citation>
    <scope>NUCLEOTIDE SEQUENCE [LARGE SCALE GENOMIC DNA]</scope>
    <source>
        <strain evidence="1 2">DHS C013</strain>
    </source>
</reference>
<proteinExistence type="predicted"/>
<evidence type="ECO:0000313" key="2">
    <source>
        <dbReference type="Proteomes" id="UP000093053"/>
    </source>
</evidence>
<sequence length="102" mass="10660">MFIGATGTSVTTFRARPEEAHATLCAVLRRLRALGCSTNRVGRGLYVCDAHDATLVVTLAPPSDASAGDTYLLSGTVSGAPPSERTRSLLACVEEVEPAQAR</sequence>
<protein>
    <submittedName>
        <fullName evidence="1">Uncharacterized protein</fullName>
    </submittedName>
</protein>